<evidence type="ECO:0000256" key="4">
    <source>
        <dbReference type="ARBA" id="ARBA00044936"/>
    </source>
</evidence>
<dbReference type="AlphaFoldDB" id="S5DNV5"/>
<accession>S5DNV5</accession>
<dbReference type="Gene3D" id="3.30.110.150">
    <property type="entry name" value="SepF-like protein"/>
    <property type="match status" value="1"/>
</dbReference>
<dbReference type="EMBL" id="KC811124">
    <property type="protein sequence ID" value="AGQ19188.1"/>
    <property type="molecule type" value="Genomic_DNA"/>
</dbReference>
<organism evidence="5">
    <name type="scientific">Candidatus Actinomarina minuta</name>
    <dbReference type="NCBI Taxonomy" id="1389454"/>
    <lineage>
        <taxon>Bacteria</taxon>
        <taxon>Bacillati</taxon>
        <taxon>Actinomycetota</taxon>
        <taxon>Actinomycetes</taxon>
        <taxon>Candidatus Actinomarinidae</taxon>
        <taxon>Candidatus Actinomarinales</taxon>
        <taxon>Candidatus Actinomarineae</taxon>
        <taxon>Candidatus Actinomarinaceae</taxon>
        <taxon>Candidatus Actinomarina</taxon>
    </lineage>
</organism>
<dbReference type="InterPro" id="IPR023052">
    <property type="entry name" value="Cell_div_SepF"/>
</dbReference>
<dbReference type="PANTHER" id="PTHR35798:SF1">
    <property type="entry name" value="CELL DIVISION PROTEIN SEPF"/>
    <property type="match status" value="1"/>
</dbReference>
<keyword evidence="3" id="KW-0131">Cell cycle</keyword>
<dbReference type="GO" id="GO:0000917">
    <property type="term" value="P:division septum assembly"/>
    <property type="evidence" value="ECO:0007669"/>
    <property type="project" value="UniProtKB-KW"/>
</dbReference>
<evidence type="ECO:0000256" key="2">
    <source>
        <dbReference type="ARBA" id="ARBA00023210"/>
    </source>
</evidence>
<sequence>MLEKFLIAIGLKQPQNIDINDTIPVSKTVRPSEENRFSNEERVGDVRIHNPKDEVEIKVLKSFNDIHNLGTVVKEDYIVAMDIRDISDQVDRRRIIDFVTGMAFISDAKIRSINKDGVYLILPASASLPSSERERLQNLGLYRINV</sequence>
<name>S5DNV5_9ACTN</name>
<dbReference type="PANTHER" id="PTHR35798">
    <property type="entry name" value="CELL DIVISION PROTEIN SEPF"/>
    <property type="match status" value="1"/>
</dbReference>
<keyword evidence="1" id="KW-0132">Cell division</keyword>
<dbReference type="InterPro" id="IPR038594">
    <property type="entry name" value="SepF-like_sf"/>
</dbReference>
<keyword evidence="2" id="KW-0717">Septation</keyword>
<dbReference type="Pfam" id="PF04472">
    <property type="entry name" value="SepF"/>
    <property type="match status" value="1"/>
</dbReference>
<reference evidence="5" key="1">
    <citation type="journal article" date="2013" name="Sci. Rep.">
        <title>Metagenomics uncovers a new group of low GC and ultra-small marine Actinobacteria.</title>
        <authorList>
            <person name="Ghai R."/>
            <person name="Mizuno C.M."/>
            <person name="Picazo A."/>
            <person name="Camacho A."/>
            <person name="Rodriguez-Valera F."/>
        </authorList>
    </citation>
    <scope>NUCLEOTIDE SEQUENCE</scope>
</reference>
<evidence type="ECO:0000256" key="1">
    <source>
        <dbReference type="ARBA" id="ARBA00022618"/>
    </source>
</evidence>
<comment type="function">
    <text evidence="4">Cell division protein that is part of the divisome complex and is recruited early to the Z-ring. Probably stimulates Z-ring formation, perhaps through the cross-linking of FtsZ protofilaments. Its function overlaps with FtsA.</text>
</comment>
<evidence type="ECO:0000313" key="5">
    <source>
        <dbReference type="EMBL" id="AGQ19188.1"/>
    </source>
</evidence>
<dbReference type="InterPro" id="IPR007561">
    <property type="entry name" value="Cell_div_SepF/SepF-rel"/>
</dbReference>
<proteinExistence type="predicted"/>
<evidence type="ECO:0000256" key="3">
    <source>
        <dbReference type="ARBA" id="ARBA00023306"/>
    </source>
</evidence>
<protein>
    <submittedName>
        <fullName evidence="5">MedDCM-OCT-S31-C31-cds35</fullName>
    </submittedName>
</protein>